<protein>
    <submittedName>
        <fullName evidence="3">Uncharacterized protein</fullName>
    </submittedName>
</protein>
<keyword evidence="1" id="KW-0175">Coiled coil</keyword>
<dbReference type="EMBL" id="ANJA01003473">
    <property type="protein sequence ID" value="ETO63534.1"/>
    <property type="molecule type" value="Genomic_DNA"/>
</dbReference>
<accession>A0A080ZA73</accession>
<gene>
    <name evidence="3" type="ORF">F444_18772</name>
</gene>
<evidence type="ECO:0000256" key="2">
    <source>
        <dbReference type="SAM" id="MobiDB-lite"/>
    </source>
</evidence>
<evidence type="ECO:0000313" key="4">
    <source>
        <dbReference type="Proteomes" id="UP000028582"/>
    </source>
</evidence>
<proteinExistence type="predicted"/>
<dbReference type="Proteomes" id="UP000028582">
    <property type="component" value="Unassembled WGS sequence"/>
</dbReference>
<evidence type="ECO:0000256" key="1">
    <source>
        <dbReference type="SAM" id="Coils"/>
    </source>
</evidence>
<dbReference type="OrthoDB" id="71637at2759"/>
<comment type="caution">
    <text evidence="3">The sequence shown here is derived from an EMBL/GenBank/DDBJ whole genome shotgun (WGS) entry which is preliminary data.</text>
</comment>
<feature type="coiled-coil region" evidence="1">
    <location>
        <begin position="55"/>
        <end position="89"/>
    </location>
</feature>
<dbReference type="AlphaFoldDB" id="A0A080ZA73"/>
<evidence type="ECO:0000313" key="3">
    <source>
        <dbReference type="EMBL" id="ETO63534.1"/>
    </source>
</evidence>
<reference evidence="3 4" key="1">
    <citation type="submission" date="2013-11" db="EMBL/GenBank/DDBJ databases">
        <title>The Genome Sequence of Phytophthora parasitica P1976.</title>
        <authorList>
            <consortium name="The Broad Institute Genomics Platform"/>
            <person name="Russ C."/>
            <person name="Tyler B."/>
            <person name="Panabieres F."/>
            <person name="Shan W."/>
            <person name="Tripathy S."/>
            <person name="Grunwald N."/>
            <person name="Machado M."/>
            <person name="Johnson C.S."/>
            <person name="Walker B."/>
            <person name="Young S."/>
            <person name="Zeng Q."/>
            <person name="Gargeya S."/>
            <person name="Fitzgerald M."/>
            <person name="Haas B."/>
            <person name="Abouelleil A."/>
            <person name="Allen A.W."/>
            <person name="Alvarado L."/>
            <person name="Arachchi H.M."/>
            <person name="Berlin A.M."/>
            <person name="Chapman S.B."/>
            <person name="Gainer-Dewar J."/>
            <person name="Goldberg J."/>
            <person name="Griggs A."/>
            <person name="Gujja S."/>
            <person name="Hansen M."/>
            <person name="Howarth C."/>
            <person name="Imamovic A."/>
            <person name="Ireland A."/>
            <person name="Larimer J."/>
            <person name="McCowan C."/>
            <person name="Murphy C."/>
            <person name="Pearson M."/>
            <person name="Poon T.W."/>
            <person name="Priest M."/>
            <person name="Roberts A."/>
            <person name="Saif S."/>
            <person name="Shea T."/>
            <person name="Sisk P."/>
            <person name="Sykes S."/>
            <person name="Wortman J."/>
            <person name="Nusbaum C."/>
            <person name="Birren B."/>
        </authorList>
    </citation>
    <scope>NUCLEOTIDE SEQUENCE [LARGE SCALE GENOMIC DNA]</scope>
    <source>
        <strain evidence="3 4">P1976</strain>
    </source>
</reference>
<sequence>MQRNEVDASLTSIGLGTPDVWQKLGQELEGKTQLEQPRVSKKVLVKALRMQTEAMRYMVDEFDRLRDKMAEMEREARNTAKHVERVNSKLITVQGQVEDMNTKVYEIEVVQVKQAEQLKEIDDVAVQVRATREEVQHVAASVEKVNTVHNEFVQQTEQKLHIIREDHEVTKQFAMKIEDRLNEEQKELFLDSDHILHNKLSLAMWMEAVEKDNKRKEEALRDCTDKMIKQGRNVQDMMLETRRTLDDNTCAVEDVQRLLLEKADRTRVDEIIESKYEEICNQLDKALASVLGEEDEFKRASQELQQLVTHLSESKADKKDLLEVKEQVLYDSRVRQQVENLRSFIDIKMNRDDVFSALKSKADKDEMLALLKNLSDSMNASIVQAQKSLNYADSAFLTGKPAGHQHGGANSGQKRAGMLPSLDREKCLSCNSQLREPSTPSGPIVNKNPFQMAPVYGGGFHLPPGAGSIEKNAMRNRSSTLSNNHSASAPYLSPRTVANMASSGQLAESASEGFLVGVDGRVYQADPEVVAQVQTRPNLKLPQAVGPRKALPVHEEND</sequence>
<organism evidence="3 4">
    <name type="scientific">Phytophthora nicotianae P1976</name>
    <dbReference type="NCBI Taxonomy" id="1317066"/>
    <lineage>
        <taxon>Eukaryota</taxon>
        <taxon>Sar</taxon>
        <taxon>Stramenopiles</taxon>
        <taxon>Oomycota</taxon>
        <taxon>Peronosporomycetes</taxon>
        <taxon>Peronosporales</taxon>
        <taxon>Peronosporaceae</taxon>
        <taxon>Phytophthora</taxon>
    </lineage>
</organism>
<feature type="region of interest" description="Disordered" evidence="2">
    <location>
        <begin position="534"/>
        <end position="558"/>
    </location>
</feature>
<name>A0A080ZA73_PHYNI</name>